<dbReference type="AlphaFoldDB" id="A0A3B1AF31"/>
<gene>
    <name evidence="1" type="ORF">MNBD_GAMMA19-2293</name>
</gene>
<accession>A0A3B1AF31</accession>
<name>A0A3B1AF31_9ZZZZ</name>
<dbReference type="InterPro" id="IPR036685">
    <property type="entry name" value="YehU-like_sf"/>
</dbReference>
<dbReference type="Pfam" id="PF06794">
    <property type="entry name" value="UPF0270"/>
    <property type="match status" value="1"/>
</dbReference>
<dbReference type="NCBIfam" id="NF003438">
    <property type="entry name" value="PRK04966.1"/>
    <property type="match status" value="1"/>
</dbReference>
<evidence type="ECO:0008006" key="2">
    <source>
        <dbReference type="Google" id="ProtNLM"/>
    </source>
</evidence>
<evidence type="ECO:0000313" key="1">
    <source>
        <dbReference type="EMBL" id="VAX02412.1"/>
    </source>
</evidence>
<dbReference type="SUPFAM" id="SSF118001">
    <property type="entry name" value="YehU-like"/>
    <property type="match status" value="1"/>
</dbReference>
<sequence>MIIPYQELSPDALQALVEEFVTRNGTDYGNCETSLTEKVQQVVQQLEKGEAVIVYDTAMESCNITTAAQAQTHNE</sequence>
<protein>
    <recommendedName>
        <fullName evidence="2">YheU family protein</fullName>
    </recommendedName>
</protein>
<reference evidence="1" key="1">
    <citation type="submission" date="2018-06" db="EMBL/GenBank/DDBJ databases">
        <authorList>
            <person name="Zhirakovskaya E."/>
        </authorList>
    </citation>
    <scope>NUCLEOTIDE SEQUENCE</scope>
</reference>
<proteinExistence type="predicted"/>
<dbReference type="EMBL" id="UOFV01000313">
    <property type="protein sequence ID" value="VAX02412.1"/>
    <property type="molecule type" value="Genomic_DNA"/>
</dbReference>
<dbReference type="Gene3D" id="1.10.10.610">
    <property type="entry name" value="YehU-like"/>
    <property type="match status" value="1"/>
</dbReference>
<dbReference type="PIRSF" id="PIRSF006169">
    <property type="entry name" value="UCP006169"/>
    <property type="match status" value="1"/>
</dbReference>
<organism evidence="1">
    <name type="scientific">hydrothermal vent metagenome</name>
    <dbReference type="NCBI Taxonomy" id="652676"/>
    <lineage>
        <taxon>unclassified sequences</taxon>
        <taxon>metagenomes</taxon>
        <taxon>ecological metagenomes</taxon>
    </lineage>
</organism>
<dbReference type="InterPro" id="IPR010648">
    <property type="entry name" value="UPF0270"/>
</dbReference>